<dbReference type="RefSeq" id="WP_155610906.1">
    <property type="nucleotide sequence ID" value="NZ_WNZW01000003.1"/>
</dbReference>
<evidence type="ECO:0000313" key="3">
    <source>
        <dbReference type="Proteomes" id="UP000447876"/>
    </source>
</evidence>
<reference evidence="2 3" key="1">
    <citation type="submission" date="2019-11" db="EMBL/GenBank/DDBJ databases">
        <title>Draft genome sequences of five Paenibacillus species of dairy origin.</title>
        <authorList>
            <person name="Olajide A.M."/>
            <person name="Chen S."/>
            <person name="Lapointe G."/>
        </authorList>
    </citation>
    <scope>NUCLEOTIDE SEQUENCE [LARGE SCALE GENOMIC DNA]</scope>
    <source>
        <strain evidence="2 3">12CR55</strain>
    </source>
</reference>
<organism evidence="2 3">
    <name type="scientific">Paenibacillus woosongensis</name>
    <dbReference type="NCBI Taxonomy" id="307580"/>
    <lineage>
        <taxon>Bacteria</taxon>
        <taxon>Bacillati</taxon>
        <taxon>Bacillota</taxon>
        <taxon>Bacilli</taxon>
        <taxon>Bacillales</taxon>
        <taxon>Paenibacillaceae</taxon>
        <taxon>Paenibacillus</taxon>
    </lineage>
</organism>
<evidence type="ECO:0000313" key="2">
    <source>
        <dbReference type="EMBL" id="MUG45488.1"/>
    </source>
</evidence>
<proteinExistence type="predicted"/>
<evidence type="ECO:0000256" key="1">
    <source>
        <dbReference type="SAM" id="MobiDB-lite"/>
    </source>
</evidence>
<feature type="region of interest" description="Disordered" evidence="1">
    <location>
        <begin position="1"/>
        <end position="26"/>
    </location>
</feature>
<dbReference type="EMBL" id="WNZW01000003">
    <property type="protein sequence ID" value="MUG45488.1"/>
    <property type="molecule type" value="Genomic_DNA"/>
</dbReference>
<dbReference type="AlphaFoldDB" id="A0A7X2Z1T2"/>
<comment type="caution">
    <text evidence="2">The sequence shown here is derived from an EMBL/GenBank/DDBJ whole genome shotgun (WGS) entry which is preliminary data.</text>
</comment>
<feature type="compositionally biased region" description="Polar residues" evidence="1">
    <location>
        <begin position="11"/>
        <end position="20"/>
    </location>
</feature>
<dbReference type="Proteomes" id="UP000447876">
    <property type="component" value="Unassembled WGS sequence"/>
</dbReference>
<dbReference type="OrthoDB" id="2626503at2"/>
<name>A0A7X2Z1T2_9BACL</name>
<sequence length="89" mass="9912">MSRAHSAYTVDLSQQNTDTKVQPADPYNPAVLEIRGNFGSIQIAAADEQLAEVESAIRTYLDGIRYPETPDQQVILNYEINKSVEEEIA</sequence>
<gene>
    <name evidence="2" type="ORF">GNP95_10860</name>
</gene>
<accession>A0A7X2Z1T2</accession>
<protein>
    <submittedName>
        <fullName evidence="2">Uncharacterized protein</fullName>
    </submittedName>
</protein>